<dbReference type="InterPro" id="IPR029063">
    <property type="entry name" value="SAM-dependent_MTases_sf"/>
</dbReference>
<dbReference type="GO" id="GO:0005634">
    <property type="term" value="C:nucleus"/>
    <property type="evidence" value="ECO:0007669"/>
    <property type="project" value="TreeGrafter"/>
</dbReference>
<dbReference type="OrthoDB" id="46564at2759"/>
<keyword evidence="2" id="KW-1185">Reference proteome</keyword>
<evidence type="ECO:0000256" key="1">
    <source>
        <dbReference type="SAM" id="MobiDB-lite"/>
    </source>
</evidence>
<feature type="compositionally biased region" description="Acidic residues" evidence="1">
    <location>
        <begin position="37"/>
        <end position="61"/>
    </location>
</feature>
<dbReference type="Proteomes" id="UP000515163">
    <property type="component" value="Unplaced"/>
</dbReference>
<sequence>MEDEEEVVSDIHVFIPFQRNNSDNVVYTRFHVRCHFDDDDGEDDDDEDDDDEDDDDEDGEDDVTHGVSFGNIPCDDEGDYVIKRRKKNMHQSSEVITIEHQLATGLKDVGLQVWRGALLMADFILNNEQMFSGCYVMELGAGVGLCSIVLGRVASRVFCTETGHEAILKNCKQNVETNSHLYRNATMKENGDYNRVVKVRQLDWTKDCLPEDEGGCEFGWSNEDRHELDKITVLIAADVIYDNQLTDAFFKKVVHYLHKNDSAVLYITIEKRLNFTLEFLEVSCPAYDHFINTLQKLESEQVLQSRKIPTSFKQFLEYERVKELELWEIKRY</sequence>
<dbReference type="InParanoid" id="A0A6P8HY60"/>
<proteinExistence type="predicted"/>
<dbReference type="Gene3D" id="3.40.50.150">
    <property type="entry name" value="Vaccinia Virus protein VP39"/>
    <property type="match status" value="1"/>
</dbReference>
<feature type="region of interest" description="Disordered" evidence="1">
    <location>
        <begin position="37"/>
        <end position="72"/>
    </location>
</feature>
<protein>
    <submittedName>
        <fullName evidence="3">Methyltransferase-like protein 22</fullName>
    </submittedName>
</protein>
<dbReference type="GeneID" id="116297254"/>
<name>A0A6P8HY60_ACTTE</name>
<dbReference type="FunCoup" id="A0A6P8HY60">
    <property type="interactions" value="789"/>
</dbReference>
<dbReference type="InterPro" id="IPR038899">
    <property type="entry name" value="METTL22"/>
</dbReference>
<organism evidence="2 3">
    <name type="scientific">Actinia tenebrosa</name>
    <name type="common">Australian red waratah sea anemone</name>
    <dbReference type="NCBI Taxonomy" id="6105"/>
    <lineage>
        <taxon>Eukaryota</taxon>
        <taxon>Metazoa</taxon>
        <taxon>Cnidaria</taxon>
        <taxon>Anthozoa</taxon>
        <taxon>Hexacorallia</taxon>
        <taxon>Actiniaria</taxon>
        <taxon>Actiniidae</taxon>
        <taxon>Actinia</taxon>
    </lineage>
</organism>
<dbReference type="AlphaFoldDB" id="A0A6P8HY60"/>
<dbReference type="InterPro" id="IPR019410">
    <property type="entry name" value="Methyltransf_16"/>
</dbReference>
<dbReference type="PANTHER" id="PTHR23108:SF0">
    <property type="entry name" value="METHYLTRANSFERASE-LIKE PROTEIN 22"/>
    <property type="match status" value="1"/>
</dbReference>
<dbReference type="SUPFAM" id="SSF53335">
    <property type="entry name" value="S-adenosyl-L-methionine-dependent methyltransferases"/>
    <property type="match status" value="1"/>
</dbReference>
<dbReference type="PANTHER" id="PTHR23108">
    <property type="entry name" value="METHYLTRANSFERASE-RELATED"/>
    <property type="match status" value="1"/>
</dbReference>
<evidence type="ECO:0000313" key="3">
    <source>
        <dbReference type="RefSeq" id="XP_031561304.1"/>
    </source>
</evidence>
<dbReference type="Pfam" id="PF10294">
    <property type="entry name" value="Methyltransf_16"/>
    <property type="match status" value="1"/>
</dbReference>
<reference evidence="3" key="1">
    <citation type="submission" date="2025-08" db="UniProtKB">
        <authorList>
            <consortium name="RefSeq"/>
        </authorList>
    </citation>
    <scope>IDENTIFICATION</scope>
    <source>
        <tissue evidence="3">Tentacle</tissue>
    </source>
</reference>
<gene>
    <name evidence="3" type="primary">LOC116297254</name>
</gene>
<dbReference type="RefSeq" id="XP_031561304.1">
    <property type="nucleotide sequence ID" value="XM_031705444.1"/>
</dbReference>
<dbReference type="GO" id="GO:0008276">
    <property type="term" value="F:protein methyltransferase activity"/>
    <property type="evidence" value="ECO:0007669"/>
    <property type="project" value="InterPro"/>
</dbReference>
<accession>A0A6P8HY60</accession>
<evidence type="ECO:0000313" key="2">
    <source>
        <dbReference type="Proteomes" id="UP000515163"/>
    </source>
</evidence>
<dbReference type="KEGG" id="aten:116297254"/>